<reference evidence="3 4" key="1">
    <citation type="journal article" date="2016" name="Nat. Commun.">
        <title>Extremotolerant tardigrade genome and improved radiotolerance of human cultured cells by tardigrade-unique protein.</title>
        <authorList>
            <person name="Hashimoto T."/>
            <person name="Horikawa D.D."/>
            <person name="Saito Y."/>
            <person name="Kuwahara H."/>
            <person name="Kozuka-Hata H."/>
            <person name="Shin-I T."/>
            <person name="Minakuchi Y."/>
            <person name="Ohishi K."/>
            <person name="Motoyama A."/>
            <person name="Aizu T."/>
            <person name="Enomoto A."/>
            <person name="Kondo K."/>
            <person name="Tanaka S."/>
            <person name="Hara Y."/>
            <person name="Koshikawa S."/>
            <person name="Sagara H."/>
            <person name="Miura T."/>
            <person name="Yokobori S."/>
            <person name="Miyagawa K."/>
            <person name="Suzuki Y."/>
            <person name="Kubo T."/>
            <person name="Oyama M."/>
            <person name="Kohara Y."/>
            <person name="Fujiyama A."/>
            <person name="Arakawa K."/>
            <person name="Katayama T."/>
            <person name="Toyoda A."/>
            <person name="Kunieda T."/>
        </authorList>
    </citation>
    <scope>NUCLEOTIDE SEQUENCE [LARGE SCALE GENOMIC DNA]</scope>
    <source>
        <strain evidence="3 4">YOKOZUNA-1</strain>
    </source>
</reference>
<dbReference type="EMBL" id="BDGG01000003">
    <property type="protein sequence ID" value="GAU95587.1"/>
    <property type="molecule type" value="Genomic_DNA"/>
</dbReference>
<dbReference type="GO" id="GO:0003677">
    <property type="term" value="F:DNA binding"/>
    <property type="evidence" value="ECO:0007669"/>
    <property type="project" value="InterPro"/>
</dbReference>
<keyword evidence="4" id="KW-1185">Reference proteome</keyword>
<gene>
    <name evidence="3" type="primary">RvY_07184-1</name>
    <name evidence="3" type="synonym">RvY_07184.1</name>
    <name evidence="3" type="ORF">RvY_07184</name>
</gene>
<dbReference type="GO" id="GO:0005634">
    <property type="term" value="C:nucleus"/>
    <property type="evidence" value="ECO:0007669"/>
    <property type="project" value="UniProtKB-SubCell"/>
</dbReference>
<name>A0A1D1V7D2_RAMVA</name>
<dbReference type="Pfam" id="PF05225">
    <property type="entry name" value="HTH_psq"/>
    <property type="match status" value="1"/>
</dbReference>
<protein>
    <recommendedName>
        <fullName evidence="2">HTH psq-type domain-containing protein</fullName>
    </recommendedName>
</protein>
<evidence type="ECO:0000259" key="2">
    <source>
        <dbReference type="Pfam" id="PF05225"/>
    </source>
</evidence>
<dbReference type="SUPFAM" id="SSF46689">
    <property type="entry name" value="Homeodomain-like"/>
    <property type="match status" value="1"/>
</dbReference>
<dbReference type="Gene3D" id="1.10.10.60">
    <property type="entry name" value="Homeodomain-like"/>
    <property type="match status" value="1"/>
</dbReference>
<dbReference type="Proteomes" id="UP000186922">
    <property type="component" value="Unassembled WGS sequence"/>
</dbReference>
<evidence type="ECO:0000256" key="1">
    <source>
        <dbReference type="ARBA" id="ARBA00004123"/>
    </source>
</evidence>
<organism evidence="3 4">
    <name type="scientific">Ramazzottius varieornatus</name>
    <name type="common">Water bear</name>
    <name type="synonym">Tardigrade</name>
    <dbReference type="NCBI Taxonomy" id="947166"/>
    <lineage>
        <taxon>Eukaryota</taxon>
        <taxon>Metazoa</taxon>
        <taxon>Ecdysozoa</taxon>
        <taxon>Tardigrada</taxon>
        <taxon>Eutardigrada</taxon>
        <taxon>Parachela</taxon>
        <taxon>Hypsibioidea</taxon>
        <taxon>Ramazzottiidae</taxon>
        <taxon>Ramazzottius</taxon>
    </lineage>
</organism>
<evidence type="ECO:0000313" key="4">
    <source>
        <dbReference type="Proteomes" id="UP000186922"/>
    </source>
</evidence>
<dbReference type="InterPro" id="IPR009057">
    <property type="entry name" value="Homeodomain-like_sf"/>
</dbReference>
<comment type="caution">
    <text evidence="3">The sequence shown here is derived from an EMBL/GenBank/DDBJ whole genome shotgun (WGS) entry which is preliminary data.</text>
</comment>
<dbReference type="AlphaFoldDB" id="A0A1D1V7D2"/>
<dbReference type="InterPro" id="IPR007889">
    <property type="entry name" value="HTH_Psq"/>
</dbReference>
<evidence type="ECO:0000313" key="3">
    <source>
        <dbReference type="EMBL" id="GAU95587.1"/>
    </source>
</evidence>
<feature type="domain" description="HTH psq-type" evidence="2">
    <location>
        <begin position="22"/>
        <end position="52"/>
    </location>
</feature>
<sequence length="217" mass="24890">MVTISKTGARLKTAVQVSKLMLEQAIQATAEGLSQHAAAKLFDVPRSTMRDRMENPDPKPKGGQLKLPEWAEKELADLFVSCADAGVPLNRYHALQVMSELAAELGKYETNFRKIILRDLLLMVIGMENMSFGDKFFRRFVSKYKILSVRFTHATNRKKDREWTEEKCEEYISKLQELKDQGFLERLEQAWNLDETAFDTTRMVDRVLARGAKQIVS</sequence>
<dbReference type="OrthoDB" id="4327074at2759"/>
<accession>A0A1D1V7D2</accession>
<comment type="subcellular location">
    <subcellularLocation>
        <location evidence="1">Nucleus</location>
    </subcellularLocation>
</comment>
<proteinExistence type="predicted"/>